<keyword evidence="3" id="KW-1185">Reference proteome</keyword>
<dbReference type="EMBL" id="OX459951">
    <property type="protein sequence ID" value="CAI9156748.1"/>
    <property type="molecule type" value="Genomic_DNA"/>
</dbReference>
<feature type="region of interest" description="Disordered" evidence="1">
    <location>
        <begin position="70"/>
        <end position="106"/>
    </location>
</feature>
<protein>
    <submittedName>
        <fullName evidence="2">Uncharacterized protein</fullName>
    </submittedName>
</protein>
<feature type="region of interest" description="Disordered" evidence="1">
    <location>
        <begin position="343"/>
        <end position="409"/>
    </location>
</feature>
<evidence type="ECO:0000313" key="2">
    <source>
        <dbReference type="EMBL" id="CAI9156748.1"/>
    </source>
</evidence>
<dbReference type="Proteomes" id="UP001176941">
    <property type="component" value="Chromosome 15"/>
</dbReference>
<accession>A0ABN8Y5G7</accession>
<evidence type="ECO:0000256" key="1">
    <source>
        <dbReference type="SAM" id="MobiDB-lite"/>
    </source>
</evidence>
<feature type="region of interest" description="Disordered" evidence="1">
    <location>
        <begin position="256"/>
        <end position="324"/>
    </location>
</feature>
<feature type="compositionally biased region" description="Low complexity" evidence="1">
    <location>
        <begin position="391"/>
        <end position="405"/>
    </location>
</feature>
<proteinExistence type="predicted"/>
<feature type="compositionally biased region" description="Low complexity" evidence="1">
    <location>
        <begin position="361"/>
        <end position="378"/>
    </location>
</feature>
<sequence>MAPMRPLLLASWPREEDLGGTFLAVAEAICFRDPPRVPPARHWLSTYAFRQWNGKMDLDKLMNSETNLSASQDFLEPQGRKRNRQRRPRPVIQQQQDAPSSVARAPAKAGCPRGAIPCCLGLQKTILAGLRASCVQLFLQVLFKAPQGPEVLLQCLSGHCEDVAYRREEEVTARSEERHGRLRTLAADCFTGINHRSHVVCEGCAAEALRSTGGDMASRNLNPNEVLKWKITFTSGGARAAAAPISARRGVVAVRRAGPPRTREDPLLRRRRASAPPRAAPSSSSSWPTSLPLGFGIPWGAGSPPPALQRAGQAEWSGPGADARGWAGPAGCGGGGLRCFPLGPDSARDEPPRGALGRGLGASEAAAAAALHPGPRAGRAGGRGPGRRPRGASPTLAAPPSLPLGSRERRAEELCVRLRTWGEPRAAGGRRTPAREW</sequence>
<feature type="compositionally biased region" description="Low complexity" evidence="1">
    <location>
        <begin position="274"/>
        <end position="293"/>
    </location>
</feature>
<evidence type="ECO:0000313" key="3">
    <source>
        <dbReference type="Proteomes" id="UP001176941"/>
    </source>
</evidence>
<gene>
    <name evidence="2" type="ORF">MRATA1EN1_LOCUS5710</name>
</gene>
<feature type="compositionally biased region" description="Basic residues" evidence="1">
    <location>
        <begin position="80"/>
        <end position="89"/>
    </location>
</feature>
<organism evidence="2 3">
    <name type="scientific">Rangifer tarandus platyrhynchus</name>
    <name type="common">Svalbard reindeer</name>
    <dbReference type="NCBI Taxonomy" id="3082113"/>
    <lineage>
        <taxon>Eukaryota</taxon>
        <taxon>Metazoa</taxon>
        <taxon>Chordata</taxon>
        <taxon>Craniata</taxon>
        <taxon>Vertebrata</taxon>
        <taxon>Euteleostomi</taxon>
        <taxon>Mammalia</taxon>
        <taxon>Eutheria</taxon>
        <taxon>Laurasiatheria</taxon>
        <taxon>Artiodactyla</taxon>
        <taxon>Ruminantia</taxon>
        <taxon>Pecora</taxon>
        <taxon>Cervidae</taxon>
        <taxon>Odocoileinae</taxon>
        <taxon>Rangifer</taxon>
    </lineage>
</organism>
<reference evidence="2" key="1">
    <citation type="submission" date="2023-04" db="EMBL/GenBank/DDBJ databases">
        <authorList>
            <consortium name="ELIXIR-Norway"/>
        </authorList>
    </citation>
    <scope>NUCLEOTIDE SEQUENCE [LARGE SCALE GENOMIC DNA]</scope>
</reference>
<name>A0ABN8Y5G7_RANTA</name>